<gene>
    <name evidence="4" type="ORF">A2462_06215</name>
</gene>
<feature type="active site" description="Proton acceptor" evidence="1">
    <location>
        <position position="186"/>
    </location>
</feature>
<dbReference type="GO" id="GO:0000271">
    <property type="term" value="P:polysaccharide biosynthetic process"/>
    <property type="evidence" value="ECO:0007669"/>
    <property type="project" value="TreeGrafter"/>
</dbReference>
<evidence type="ECO:0000256" key="1">
    <source>
        <dbReference type="PIRSR" id="PIRSR000390-1"/>
    </source>
</evidence>
<dbReference type="SUPFAM" id="SSF53383">
    <property type="entry name" value="PLP-dependent transferases"/>
    <property type="match status" value="1"/>
</dbReference>
<evidence type="ECO:0008006" key="6">
    <source>
        <dbReference type="Google" id="ProtNLM"/>
    </source>
</evidence>
<dbReference type="InterPro" id="IPR000653">
    <property type="entry name" value="DegT/StrS_aminotransferase"/>
</dbReference>
<organism evidence="4 5">
    <name type="scientific">candidate division WOR-1 bacterium RIFOXYC2_FULL_41_25</name>
    <dbReference type="NCBI Taxonomy" id="1802586"/>
    <lineage>
        <taxon>Bacteria</taxon>
        <taxon>Bacillati</taxon>
        <taxon>Saganbacteria</taxon>
    </lineage>
</organism>
<dbReference type="InterPro" id="IPR015424">
    <property type="entry name" value="PyrdxlP-dep_Trfase"/>
</dbReference>
<dbReference type="Gene3D" id="3.90.1150.10">
    <property type="entry name" value="Aspartate Aminotransferase, domain 1"/>
    <property type="match status" value="1"/>
</dbReference>
<dbReference type="AlphaFoldDB" id="A0A1F4TRA3"/>
<evidence type="ECO:0000313" key="5">
    <source>
        <dbReference type="Proteomes" id="UP000177309"/>
    </source>
</evidence>
<keyword evidence="2 3" id="KW-0663">Pyridoxal phosphate</keyword>
<evidence type="ECO:0000256" key="3">
    <source>
        <dbReference type="RuleBase" id="RU004508"/>
    </source>
</evidence>
<dbReference type="PANTHER" id="PTHR30244">
    <property type="entry name" value="TRANSAMINASE"/>
    <property type="match status" value="1"/>
</dbReference>
<dbReference type="InterPro" id="IPR015422">
    <property type="entry name" value="PyrdxlP-dep_Trfase_small"/>
</dbReference>
<dbReference type="EMBL" id="MEUI01000008">
    <property type="protein sequence ID" value="OGC35129.1"/>
    <property type="molecule type" value="Genomic_DNA"/>
</dbReference>
<comment type="caution">
    <text evidence="4">The sequence shown here is derived from an EMBL/GenBank/DDBJ whole genome shotgun (WGS) entry which is preliminary data.</text>
</comment>
<dbReference type="PANTHER" id="PTHR30244:SF34">
    <property type="entry name" value="DTDP-4-AMINO-4,6-DIDEOXYGALACTOSE TRANSAMINASE"/>
    <property type="match status" value="1"/>
</dbReference>
<dbReference type="GO" id="GO:0030170">
    <property type="term" value="F:pyridoxal phosphate binding"/>
    <property type="evidence" value="ECO:0007669"/>
    <property type="project" value="TreeGrafter"/>
</dbReference>
<feature type="modified residue" description="N6-(pyridoxal phosphate)lysine" evidence="2">
    <location>
        <position position="186"/>
    </location>
</feature>
<protein>
    <recommendedName>
        <fullName evidence="6">Aminotransferase DegT</fullName>
    </recommendedName>
</protein>
<evidence type="ECO:0000256" key="2">
    <source>
        <dbReference type="PIRSR" id="PIRSR000390-2"/>
    </source>
</evidence>
<comment type="similarity">
    <text evidence="3">Belongs to the DegT/DnrJ/EryC1 family.</text>
</comment>
<dbReference type="Gene3D" id="3.40.640.10">
    <property type="entry name" value="Type I PLP-dependent aspartate aminotransferase-like (Major domain)"/>
    <property type="match status" value="1"/>
</dbReference>
<dbReference type="Pfam" id="PF01041">
    <property type="entry name" value="DegT_DnrJ_EryC1"/>
    <property type="match status" value="1"/>
</dbReference>
<sequence length="378" mass="42348">MKNIPLLRLDYSDEDIDYIQKGILDVIKSGYLTMGKKVEEFEAEFAKYIGTKYAVAVNSGTSSLEIMLRSFGVKGKTVIVPTVTFMATPISVIHAGGKVAFVDVTKEDLSIDPEDLKRKIAPDTAGVIIVHIGGIISSHYQEIEKICKDMGLFLIEDAAHAHGSSLNGVKAGALSIGGSFSFYPTKILTTAEGGMITTNDENIYKMALTLREHGKPDHNVNVHTEFGYNWRFSEIHALLGLQQMRKVDYIIAERRRLAKLYDKKLANLKGIKLLPFPKEMQCAYYKYILYLDDKFDRAVVKRTMREKFGVALPGEVYSDACHSQPVFQRYPDTMVNAEGDLFPNADYVCSRQICLPLYPSLKDDELDYIADSLKKVLS</sequence>
<dbReference type="Proteomes" id="UP000177309">
    <property type="component" value="Unassembled WGS sequence"/>
</dbReference>
<dbReference type="CDD" id="cd00616">
    <property type="entry name" value="AHBA_syn"/>
    <property type="match status" value="1"/>
</dbReference>
<proteinExistence type="inferred from homology"/>
<dbReference type="GO" id="GO:0008483">
    <property type="term" value="F:transaminase activity"/>
    <property type="evidence" value="ECO:0007669"/>
    <property type="project" value="TreeGrafter"/>
</dbReference>
<dbReference type="InterPro" id="IPR015421">
    <property type="entry name" value="PyrdxlP-dep_Trfase_major"/>
</dbReference>
<reference evidence="4 5" key="1">
    <citation type="journal article" date="2016" name="Nat. Commun.">
        <title>Thousands of microbial genomes shed light on interconnected biogeochemical processes in an aquifer system.</title>
        <authorList>
            <person name="Anantharaman K."/>
            <person name="Brown C.T."/>
            <person name="Hug L.A."/>
            <person name="Sharon I."/>
            <person name="Castelle C.J."/>
            <person name="Probst A.J."/>
            <person name="Thomas B.C."/>
            <person name="Singh A."/>
            <person name="Wilkins M.J."/>
            <person name="Karaoz U."/>
            <person name="Brodie E.L."/>
            <person name="Williams K.H."/>
            <person name="Hubbard S.S."/>
            <person name="Banfield J.F."/>
        </authorList>
    </citation>
    <scope>NUCLEOTIDE SEQUENCE [LARGE SCALE GENOMIC DNA]</scope>
</reference>
<evidence type="ECO:0000313" key="4">
    <source>
        <dbReference type="EMBL" id="OGC35129.1"/>
    </source>
</evidence>
<accession>A0A1F4TRA3</accession>
<dbReference type="PIRSF" id="PIRSF000390">
    <property type="entry name" value="PLP_StrS"/>
    <property type="match status" value="1"/>
</dbReference>
<name>A0A1F4TRA3_UNCSA</name>